<dbReference type="Proteomes" id="UP000253507">
    <property type="component" value="Unassembled WGS sequence"/>
</dbReference>
<dbReference type="RefSeq" id="WP_114014941.1">
    <property type="nucleotide sequence ID" value="NZ_QOIM01000026.1"/>
</dbReference>
<sequence>MSRYLEEAADLLRKSADANEYYRCPLTGRTDEHRKTEGRERIAREFAALAAIDKGLLPAELTETVLDAIRKAGGR</sequence>
<gene>
    <name evidence="1" type="ORF">DQ392_08675</name>
</gene>
<keyword evidence="2" id="KW-1185">Reference proteome</keyword>
<name>A0A367EVV8_9ACTN</name>
<evidence type="ECO:0000313" key="2">
    <source>
        <dbReference type="Proteomes" id="UP000253507"/>
    </source>
</evidence>
<dbReference type="OrthoDB" id="4327912at2"/>
<evidence type="ECO:0000313" key="1">
    <source>
        <dbReference type="EMBL" id="RCG21772.1"/>
    </source>
</evidence>
<dbReference type="EMBL" id="QOIM01000026">
    <property type="protein sequence ID" value="RCG21772.1"/>
    <property type="molecule type" value="Genomic_DNA"/>
</dbReference>
<organism evidence="1 2">
    <name type="scientific">Streptomyces reniochalinae</name>
    <dbReference type="NCBI Taxonomy" id="2250578"/>
    <lineage>
        <taxon>Bacteria</taxon>
        <taxon>Bacillati</taxon>
        <taxon>Actinomycetota</taxon>
        <taxon>Actinomycetes</taxon>
        <taxon>Kitasatosporales</taxon>
        <taxon>Streptomycetaceae</taxon>
        <taxon>Streptomyces</taxon>
    </lineage>
</organism>
<accession>A0A367EVV8</accession>
<dbReference type="AlphaFoldDB" id="A0A367EVV8"/>
<proteinExistence type="predicted"/>
<protein>
    <submittedName>
        <fullName evidence="1">Uncharacterized protein</fullName>
    </submittedName>
</protein>
<comment type="caution">
    <text evidence="1">The sequence shown here is derived from an EMBL/GenBank/DDBJ whole genome shotgun (WGS) entry which is preliminary data.</text>
</comment>
<reference evidence="1 2" key="1">
    <citation type="submission" date="2018-06" db="EMBL/GenBank/DDBJ databases">
        <title>Streptomyces reniochalinae sp. nov. and Streptomyces diacarnus sp. nov. from marine sponges.</title>
        <authorList>
            <person name="Li L."/>
        </authorList>
    </citation>
    <scope>NUCLEOTIDE SEQUENCE [LARGE SCALE GENOMIC DNA]</scope>
    <source>
        <strain evidence="1 2">LHW50302</strain>
    </source>
</reference>